<feature type="transmembrane region" description="Helical" evidence="1">
    <location>
        <begin position="15"/>
        <end position="37"/>
    </location>
</feature>
<evidence type="ECO:0000313" key="2">
    <source>
        <dbReference type="EMBL" id="MBH1941040.1"/>
    </source>
</evidence>
<proteinExistence type="predicted"/>
<keyword evidence="1" id="KW-0472">Membrane</keyword>
<dbReference type="AlphaFoldDB" id="A0A8J7H2Y5"/>
<keyword evidence="1" id="KW-0812">Transmembrane</keyword>
<comment type="caution">
    <text evidence="2">The sequence shown here is derived from an EMBL/GenBank/DDBJ whole genome shotgun (WGS) entry which is preliminary data.</text>
</comment>
<keyword evidence="1" id="KW-1133">Transmembrane helix</keyword>
<dbReference type="InterPro" id="IPR021484">
    <property type="entry name" value="DUF3137"/>
</dbReference>
<feature type="transmembrane region" description="Helical" evidence="1">
    <location>
        <begin position="43"/>
        <end position="62"/>
    </location>
</feature>
<dbReference type="Pfam" id="PF11335">
    <property type="entry name" value="DUF3137"/>
    <property type="match status" value="1"/>
</dbReference>
<name>A0A8J7H2Y5_9FIRM</name>
<dbReference type="EMBL" id="JAEAGR010000008">
    <property type="protein sequence ID" value="MBH1941040.1"/>
    <property type="molecule type" value="Genomic_DNA"/>
</dbReference>
<reference evidence="2" key="1">
    <citation type="submission" date="2020-12" db="EMBL/GenBank/DDBJ databases">
        <title>M. sibirica DSM 26468T genome.</title>
        <authorList>
            <person name="Thieme N."/>
            <person name="Rettenmaier R."/>
            <person name="Zverlov V."/>
            <person name="Liebl W."/>
        </authorList>
    </citation>
    <scope>NUCLEOTIDE SEQUENCE</scope>
    <source>
        <strain evidence="2">DSM 26468</strain>
    </source>
</reference>
<evidence type="ECO:0000256" key="1">
    <source>
        <dbReference type="SAM" id="Phobius"/>
    </source>
</evidence>
<evidence type="ECO:0000313" key="3">
    <source>
        <dbReference type="Proteomes" id="UP000623269"/>
    </source>
</evidence>
<protein>
    <submittedName>
        <fullName evidence="2">DUF3137 domain-containing protein</fullName>
    </submittedName>
</protein>
<dbReference type="Proteomes" id="UP000623269">
    <property type="component" value="Unassembled WGS sequence"/>
</dbReference>
<keyword evidence="3" id="KW-1185">Reference proteome</keyword>
<gene>
    <name evidence="2" type="ORF">I5677_09065</name>
</gene>
<sequence length="305" mass="35897">MDENIYKLETLRKKALFAIFLALTASIIFGFIIFIFLLRASPIRAGIYISLFSGIAIFLLLSKITKCSRYFKDYKMLFKSVLVETPFRKAFSEVEFHNEQGIPKEVIKATGMMCLGNRYYTNDYVRGSYRNVFFERADIKIQQVTHSGKHTHTTTYLNGRWLIFEFNKEFHFDLQIIGKGFHYSQRNSSLFTEREERRHRVDMEDIYFNEQFKVYAQDDHEAFYILTPHFMKVLKDMNNTMDGDFMLGFTENRLHVAIDTGKDAMEPSVFTKIDLTEVSLEVQQEINAIINIVDSLNLDRDIYKE</sequence>
<dbReference type="RefSeq" id="WP_197661265.1">
    <property type="nucleotide sequence ID" value="NZ_JAEAGR010000008.1"/>
</dbReference>
<accession>A0A8J7H2Y5</accession>
<organism evidence="2 3">
    <name type="scientific">Mobilitalea sibirica</name>
    <dbReference type="NCBI Taxonomy" id="1462919"/>
    <lineage>
        <taxon>Bacteria</taxon>
        <taxon>Bacillati</taxon>
        <taxon>Bacillota</taxon>
        <taxon>Clostridia</taxon>
        <taxon>Lachnospirales</taxon>
        <taxon>Lachnospiraceae</taxon>
        <taxon>Mobilitalea</taxon>
    </lineage>
</organism>